<proteinExistence type="inferred from homology"/>
<organism evidence="5">
    <name type="scientific">Oryza barthii</name>
    <dbReference type="NCBI Taxonomy" id="65489"/>
    <lineage>
        <taxon>Eukaryota</taxon>
        <taxon>Viridiplantae</taxon>
        <taxon>Streptophyta</taxon>
        <taxon>Embryophyta</taxon>
        <taxon>Tracheophyta</taxon>
        <taxon>Spermatophyta</taxon>
        <taxon>Magnoliopsida</taxon>
        <taxon>Liliopsida</taxon>
        <taxon>Poales</taxon>
        <taxon>Poaceae</taxon>
        <taxon>BOP clade</taxon>
        <taxon>Oryzoideae</taxon>
        <taxon>Oryzeae</taxon>
        <taxon>Oryzinae</taxon>
        <taxon>Oryza</taxon>
    </lineage>
</organism>
<dbReference type="InterPro" id="IPR013094">
    <property type="entry name" value="AB_hydrolase_3"/>
</dbReference>
<evidence type="ECO:0000256" key="2">
    <source>
        <dbReference type="ARBA" id="ARBA00022801"/>
    </source>
</evidence>
<evidence type="ECO:0000313" key="5">
    <source>
        <dbReference type="EnsemblPlants" id="OBART11G07830.1"/>
    </source>
</evidence>
<dbReference type="Pfam" id="PF07859">
    <property type="entry name" value="Abhydrolase_3"/>
    <property type="match status" value="2"/>
</dbReference>
<dbReference type="HOGENOM" id="CLU_012494_22_1_1"/>
<evidence type="ECO:0000313" key="6">
    <source>
        <dbReference type="Proteomes" id="UP000026960"/>
    </source>
</evidence>
<dbReference type="Proteomes" id="UP000026960">
    <property type="component" value="Chromosome 11"/>
</dbReference>
<dbReference type="InterPro" id="IPR002168">
    <property type="entry name" value="Lipase_GDXG_HIS_AS"/>
</dbReference>
<reference evidence="5" key="2">
    <citation type="submission" date="2015-03" db="UniProtKB">
        <authorList>
            <consortium name="EnsemblPlants"/>
        </authorList>
    </citation>
    <scope>IDENTIFICATION</scope>
</reference>
<dbReference type="PaxDb" id="65489-OBART11G07830.1"/>
<reference evidence="5" key="1">
    <citation type="journal article" date="2009" name="Rice">
        <title>De Novo Next Generation Sequencing of Plant Genomes.</title>
        <authorList>
            <person name="Rounsley S."/>
            <person name="Marri P.R."/>
            <person name="Yu Y."/>
            <person name="He R."/>
            <person name="Sisneros N."/>
            <person name="Goicoechea J.L."/>
            <person name="Lee S.J."/>
            <person name="Angelova A."/>
            <person name="Kudrna D."/>
            <person name="Luo M."/>
            <person name="Affourtit J."/>
            <person name="Desany B."/>
            <person name="Knight J."/>
            <person name="Niazi F."/>
            <person name="Egholm M."/>
            <person name="Wing R.A."/>
        </authorList>
    </citation>
    <scope>NUCLEOTIDE SEQUENCE [LARGE SCALE GENOMIC DNA]</scope>
    <source>
        <strain evidence="5">cv. IRGC 105608</strain>
    </source>
</reference>
<name>A0A0D3HJZ2_9ORYZ</name>
<comment type="similarity">
    <text evidence="1">Belongs to the 'GDXG' lipolytic enzyme family.</text>
</comment>
<dbReference type="InterPro" id="IPR029058">
    <property type="entry name" value="AB_hydrolase_fold"/>
</dbReference>
<dbReference type="PANTHER" id="PTHR23024:SF432">
    <property type="entry name" value="OS11G0239500 PROTEIN"/>
    <property type="match status" value="1"/>
</dbReference>
<protein>
    <recommendedName>
        <fullName evidence="4">Alpha/beta hydrolase fold-3 domain-containing protein</fullName>
    </recommendedName>
</protein>
<feature type="region of interest" description="Disordered" evidence="3">
    <location>
        <begin position="1"/>
        <end position="25"/>
    </location>
</feature>
<dbReference type="eggNOG" id="KOG1515">
    <property type="taxonomic scope" value="Eukaryota"/>
</dbReference>
<dbReference type="GO" id="GO:0016787">
    <property type="term" value="F:hydrolase activity"/>
    <property type="evidence" value="ECO:0007669"/>
    <property type="project" value="UniProtKB-KW"/>
</dbReference>
<feature type="domain" description="Alpha/beta hydrolase fold-3" evidence="4">
    <location>
        <begin position="187"/>
        <end position="245"/>
    </location>
</feature>
<dbReference type="STRING" id="65489.A0A0D3HJZ2"/>
<dbReference type="InterPro" id="IPR050466">
    <property type="entry name" value="Carboxylest/Gibb_receptor"/>
</dbReference>
<dbReference type="Gramene" id="OBART11G07830.1">
    <property type="protein sequence ID" value="OBART11G07830.1"/>
    <property type="gene ID" value="OBART11G07830"/>
</dbReference>
<keyword evidence="2" id="KW-0378">Hydrolase</keyword>
<dbReference type="Gene3D" id="3.40.50.1820">
    <property type="entry name" value="alpha/beta hydrolase"/>
    <property type="match status" value="2"/>
</dbReference>
<dbReference type="EnsemblPlants" id="OBART11G07830.1">
    <property type="protein sequence ID" value="OBART11G07830.1"/>
    <property type="gene ID" value="OBART11G07830"/>
</dbReference>
<dbReference type="AlphaFoldDB" id="A0A0D3HJZ2"/>
<evidence type="ECO:0000259" key="4">
    <source>
        <dbReference type="Pfam" id="PF07859"/>
    </source>
</evidence>
<dbReference type="PROSITE" id="PS01173">
    <property type="entry name" value="LIPASE_GDXG_HIS"/>
    <property type="match status" value="1"/>
</dbReference>
<sequence>MSSDTTPTPTPTPPGQRAKPKPPMSRLMRLSLRAVDWATDATRRADGTLNRLALSVLDPRVPAFSSPCRGVASRDVVLHPPTRLRARLFYPSAAAGGKDERSPPPQPLPVIVFFHGGGFAFLSAASAAYDAACRRIARYASAAVLSVDYRRAPEHRCPAAYDDGIAALRYLDDPKNHGGGAGAAANFAAPSAAPGVDSPAFPPVLLAIGGYDPLQDWQRRYAEMLRGKGKDVRVFEYPNAIHAFYVFPAFDDGRDLMIRIAEFVAESAAGSGGSE</sequence>
<dbReference type="PANTHER" id="PTHR23024">
    <property type="entry name" value="ARYLACETAMIDE DEACETYLASE"/>
    <property type="match status" value="1"/>
</dbReference>
<feature type="domain" description="Alpha/beta hydrolase fold-3" evidence="4">
    <location>
        <begin position="111"/>
        <end position="175"/>
    </location>
</feature>
<accession>A0A0D3HJZ2</accession>
<dbReference type="SUPFAM" id="SSF53474">
    <property type="entry name" value="alpha/beta-Hydrolases"/>
    <property type="match status" value="1"/>
</dbReference>
<evidence type="ECO:0000256" key="3">
    <source>
        <dbReference type="SAM" id="MobiDB-lite"/>
    </source>
</evidence>
<keyword evidence="6" id="KW-1185">Reference proteome</keyword>
<evidence type="ECO:0000256" key="1">
    <source>
        <dbReference type="ARBA" id="ARBA00010515"/>
    </source>
</evidence>